<dbReference type="InterPro" id="IPR038070">
    <property type="entry name" value="Rv2632c-like_sf"/>
</dbReference>
<dbReference type="AlphaFoldDB" id="A0A8J3RR59"/>
<sequence>MEAKAWNVEISIAEDDDDTVTTARAVLSTPNGRRHESVGRARRNPGDRPVPEIGDELAAGRALADLASKLLGDGANDIAQFTGPASGRAGV</sequence>
<evidence type="ECO:0000313" key="2">
    <source>
        <dbReference type="EMBL" id="GIH81386.1"/>
    </source>
</evidence>
<dbReference type="Proteomes" id="UP000616724">
    <property type="component" value="Unassembled WGS sequence"/>
</dbReference>
<dbReference type="SUPFAM" id="SSF143212">
    <property type="entry name" value="Rv2632c-like"/>
    <property type="match status" value="1"/>
</dbReference>
<proteinExistence type="predicted"/>
<gene>
    <name evidence="2" type="ORF">Plo01_78150</name>
</gene>
<dbReference type="RefSeq" id="WP_203895786.1">
    <property type="nucleotide sequence ID" value="NZ_BOOH01000075.1"/>
</dbReference>
<name>A0A8J3RR59_9ACTN</name>
<dbReference type="Gene3D" id="3.30.160.240">
    <property type="entry name" value="Rv1738"/>
    <property type="match status" value="1"/>
</dbReference>
<accession>A0A8J3RR59</accession>
<comment type="caution">
    <text evidence="2">The sequence shown here is derived from an EMBL/GenBank/DDBJ whole genome shotgun (WGS) entry which is preliminary data.</text>
</comment>
<evidence type="ECO:0000313" key="3">
    <source>
        <dbReference type="Proteomes" id="UP000616724"/>
    </source>
</evidence>
<protein>
    <recommendedName>
        <fullName evidence="4">DUF1876 domain-containing protein</fullName>
    </recommendedName>
</protein>
<dbReference type="InterPro" id="IPR015057">
    <property type="entry name" value="Rv2632c-like"/>
</dbReference>
<organism evidence="2 3">
    <name type="scientific">Planobispora longispora</name>
    <dbReference type="NCBI Taxonomy" id="28887"/>
    <lineage>
        <taxon>Bacteria</taxon>
        <taxon>Bacillati</taxon>
        <taxon>Actinomycetota</taxon>
        <taxon>Actinomycetes</taxon>
        <taxon>Streptosporangiales</taxon>
        <taxon>Streptosporangiaceae</taxon>
        <taxon>Planobispora</taxon>
    </lineage>
</organism>
<feature type="compositionally biased region" description="Basic and acidic residues" evidence="1">
    <location>
        <begin position="33"/>
        <end position="50"/>
    </location>
</feature>
<dbReference type="Pfam" id="PF08962">
    <property type="entry name" value="Rv2632c-like"/>
    <property type="match status" value="1"/>
</dbReference>
<evidence type="ECO:0000256" key="1">
    <source>
        <dbReference type="SAM" id="MobiDB-lite"/>
    </source>
</evidence>
<evidence type="ECO:0008006" key="4">
    <source>
        <dbReference type="Google" id="ProtNLM"/>
    </source>
</evidence>
<reference evidence="2 3" key="1">
    <citation type="submission" date="2021-01" db="EMBL/GenBank/DDBJ databases">
        <title>Whole genome shotgun sequence of Planobispora longispora NBRC 13918.</title>
        <authorList>
            <person name="Komaki H."/>
            <person name="Tamura T."/>
        </authorList>
    </citation>
    <scope>NUCLEOTIDE SEQUENCE [LARGE SCALE GENOMIC DNA]</scope>
    <source>
        <strain evidence="2 3">NBRC 13918</strain>
    </source>
</reference>
<dbReference type="EMBL" id="BOOH01000075">
    <property type="protein sequence ID" value="GIH81386.1"/>
    <property type="molecule type" value="Genomic_DNA"/>
</dbReference>
<feature type="region of interest" description="Disordered" evidence="1">
    <location>
        <begin position="30"/>
        <end position="50"/>
    </location>
</feature>
<keyword evidence="3" id="KW-1185">Reference proteome</keyword>